<name>A0A518IU82_9BACT</name>
<proteinExistence type="predicted"/>
<dbReference type="InterPro" id="IPR015422">
    <property type="entry name" value="PyrdxlP-dep_Trfase_small"/>
</dbReference>
<gene>
    <name evidence="1" type="ORF">Mal33_26490</name>
</gene>
<dbReference type="EMBL" id="CP036318">
    <property type="protein sequence ID" value="QDV56656.1"/>
    <property type="molecule type" value="Genomic_DNA"/>
</dbReference>
<accession>A0A518IU82</accession>
<keyword evidence="2" id="KW-1185">Reference proteome</keyword>
<dbReference type="RefSeq" id="WP_197453216.1">
    <property type="nucleotide sequence ID" value="NZ_CP036318.1"/>
</dbReference>
<dbReference type="AlphaFoldDB" id="A0A518IU82"/>
<dbReference type="Proteomes" id="UP000316770">
    <property type="component" value="Chromosome"/>
</dbReference>
<dbReference type="Gene3D" id="3.90.1150.10">
    <property type="entry name" value="Aspartate Aminotransferase, domain 1"/>
    <property type="match status" value="1"/>
</dbReference>
<evidence type="ECO:0000313" key="2">
    <source>
        <dbReference type="Proteomes" id="UP000316770"/>
    </source>
</evidence>
<protein>
    <submittedName>
        <fullName evidence="1">Uncharacterized protein</fullName>
    </submittedName>
</protein>
<organism evidence="1 2">
    <name type="scientific">Rosistilla oblonga</name>
    <dbReference type="NCBI Taxonomy" id="2527990"/>
    <lineage>
        <taxon>Bacteria</taxon>
        <taxon>Pseudomonadati</taxon>
        <taxon>Planctomycetota</taxon>
        <taxon>Planctomycetia</taxon>
        <taxon>Pirellulales</taxon>
        <taxon>Pirellulaceae</taxon>
        <taxon>Rosistilla</taxon>
    </lineage>
</organism>
<reference evidence="1 2" key="1">
    <citation type="submission" date="2019-02" db="EMBL/GenBank/DDBJ databases">
        <title>Deep-cultivation of Planctomycetes and their phenomic and genomic characterization uncovers novel biology.</title>
        <authorList>
            <person name="Wiegand S."/>
            <person name="Jogler M."/>
            <person name="Boedeker C."/>
            <person name="Pinto D."/>
            <person name="Vollmers J."/>
            <person name="Rivas-Marin E."/>
            <person name="Kohn T."/>
            <person name="Peeters S.H."/>
            <person name="Heuer A."/>
            <person name="Rast P."/>
            <person name="Oberbeckmann S."/>
            <person name="Bunk B."/>
            <person name="Jeske O."/>
            <person name="Meyerdierks A."/>
            <person name="Storesund J.E."/>
            <person name="Kallscheuer N."/>
            <person name="Luecker S."/>
            <person name="Lage O.M."/>
            <person name="Pohl T."/>
            <person name="Merkel B.J."/>
            <person name="Hornburger P."/>
            <person name="Mueller R.-W."/>
            <person name="Bruemmer F."/>
            <person name="Labrenz M."/>
            <person name="Spormann A.M."/>
            <person name="Op den Camp H."/>
            <person name="Overmann J."/>
            <person name="Amann R."/>
            <person name="Jetten M.S.M."/>
            <person name="Mascher T."/>
            <person name="Medema M.H."/>
            <person name="Devos D.P."/>
            <person name="Kaster A.-K."/>
            <person name="Ovreas L."/>
            <person name="Rohde M."/>
            <person name="Galperin M.Y."/>
            <person name="Jogler C."/>
        </authorList>
    </citation>
    <scope>NUCLEOTIDE SEQUENCE [LARGE SCALE GENOMIC DNA]</scope>
    <source>
        <strain evidence="1 2">Mal33</strain>
    </source>
</reference>
<sequence length="46" mass="4494">MGHSCTARSVTLILAALETILRQSGSSIEPGAALAAAAQASDPANA</sequence>
<evidence type="ECO:0000313" key="1">
    <source>
        <dbReference type="EMBL" id="QDV56656.1"/>
    </source>
</evidence>